<accession>A0A660CBN1</accession>
<protein>
    <submittedName>
        <fullName evidence="6">2-dehydro-3-deoxyphosphogluconate aldolase/(4S)-4-hydroxy-2-oxoglutarate aldolase</fullName>
    </submittedName>
</protein>
<dbReference type="PANTHER" id="PTHR30246:SF1">
    <property type="entry name" value="2-DEHYDRO-3-DEOXY-6-PHOSPHOGALACTONATE ALDOLASE-RELATED"/>
    <property type="match status" value="1"/>
</dbReference>
<reference evidence="6 7" key="1">
    <citation type="submission" date="2019-07" db="EMBL/GenBank/DDBJ databases">
        <title>R&amp;d 2014.</title>
        <authorList>
            <person name="Klenk H.-P."/>
        </authorList>
    </citation>
    <scope>NUCLEOTIDE SEQUENCE [LARGE SCALE GENOMIC DNA]</scope>
    <source>
        <strain evidence="6 7">DSM 43194</strain>
    </source>
</reference>
<dbReference type="EMBL" id="VLJV01000001">
    <property type="protein sequence ID" value="TWH19307.1"/>
    <property type="molecule type" value="Genomic_DNA"/>
</dbReference>
<evidence type="ECO:0000256" key="2">
    <source>
        <dbReference type="ARBA" id="ARBA00006906"/>
    </source>
</evidence>
<comment type="subunit">
    <text evidence="3">Homotrimer.</text>
</comment>
<dbReference type="InterPro" id="IPR013785">
    <property type="entry name" value="Aldolase_TIM"/>
</dbReference>
<keyword evidence="5" id="KW-0119">Carbohydrate metabolism</keyword>
<proteinExistence type="inferred from homology"/>
<dbReference type="AlphaFoldDB" id="A0A660CBN1"/>
<dbReference type="InterPro" id="IPR000887">
    <property type="entry name" value="Aldlse_KDPG_KHG"/>
</dbReference>
<dbReference type="CDD" id="cd00452">
    <property type="entry name" value="KDPG_aldolase"/>
    <property type="match status" value="1"/>
</dbReference>
<evidence type="ECO:0000313" key="6">
    <source>
        <dbReference type="EMBL" id="TWH19307.1"/>
    </source>
</evidence>
<comment type="similarity">
    <text evidence="2">Belongs to the KHG/KDPG aldolase family.</text>
</comment>
<keyword evidence="4" id="KW-0456">Lyase</keyword>
<sequence length="221" mass="22482">MSDSTARTAAGQAVAAQLERDRVVAIFRGLPPERCRDAGLALFEAGLRSFEVTLNTDQALDGIRALRDALPAEAAVGAGTVLTADDVTAARRAGASFVISPDVDEPVVSRTLDEGMASVPGAFTATEVVRAWRAGAHLVKVFPISPVGAEHIRQLRGPLADIPLLVSGGVDAGLAAECFAAGADAAGVGLPLFGVDPDSASVADITDAGRRFLQKAGAGQG</sequence>
<keyword evidence="7" id="KW-1185">Reference proteome</keyword>
<dbReference type="GO" id="GO:0016829">
    <property type="term" value="F:lyase activity"/>
    <property type="evidence" value="ECO:0007669"/>
    <property type="project" value="UniProtKB-KW"/>
</dbReference>
<comment type="caution">
    <text evidence="6">The sequence shown here is derived from an EMBL/GenBank/DDBJ whole genome shotgun (WGS) entry which is preliminary data.</text>
</comment>
<dbReference type="Gene3D" id="3.20.20.70">
    <property type="entry name" value="Aldolase class I"/>
    <property type="match status" value="1"/>
</dbReference>
<dbReference type="PANTHER" id="PTHR30246">
    <property type="entry name" value="2-KETO-3-DEOXY-6-PHOSPHOGLUCONATE ALDOLASE"/>
    <property type="match status" value="1"/>
</dbReference>
<evidence type="ECO:0000256" key="4">
    <source>
        <dbReference type="ARBA" id="ARBA00023239"/>
    </source>
</evidence>
<dbReference type="RefSeq" id="WP_051757423.1">
    <property type="nucleotide sequence ID" value="NZ_JOIJ01000002.1"/>
</dbReference>
<evidence type="ECO:0000256" key="3">
    <source>
        <dbReference type="ARBA" id="ARBA00011233"/>
    </source>
</evidence>
<name>A0A660CBN1_9PSEU</name>
<gene>
    <name evidence="6" type="ORF">JD82_01130</name>
</gene>
<evidence type="ECO:0000256" key="1">
    <source>
        <dbReference type="ARBA" id="ARBA00004761"/>
    </source>
</evidence>
<evidence type="ECO:0000256" key="5">
    <source>
        <dbReference type="ARBA" id="ARBA00023277"/>
    </source>
</evidence>
<dbReference type="Pfam" id="PF01081">
    <property type="entry name" value="Aldolase"/>
    <property type="match status" value="1"/>
</dbReference>
<dbReference type="Proteomes" id="UP000317303">
    <property type="component" value="Unassembled WGS sequence"/>
</dbReference>
<organism evidence="6 7">
    <name type="scientific">Prauserella rugosa</name>
    <dbReference type="NCBI Taxonomy" id="43354"/>
    <lineage>
        <taxon>Bacteria</taxon>
        <taxon>Bacillati</taxon>
        <taxon>Actinomycetota</taxon>
        <taxon>Actinomycetes</taxon>
        <taxon>Pseudonocardiales</taxon>
        <taxon>Pseudonocardiaceae</taxon>
        <taxon>Prauserella</taxon>
    </lineage>
</organism>
<comment type="pathway">
    <text evidence="1">Carbohydrate acid metabolism.</text>
</comment>
<evidence type="ECO:0000313" key="7">
    <source>
        <dbReference type="Proteomes" id="UP000317303"/>
    </source>
</evidence>
<dbReference type="SUPFAM" id="SSF51569">
    <property type="entry name" value="Aldolase"/>
    <property type="match status" value="1"/>
</dbReference>